<keyword evidence="3" id="KW-0645">Protease</keyword>
<proteinExistence type="inferred from homology"/>
<evidence type="ECO:0000259" key="2">
    <source>
        <dbReference type="Pfam" id="PF01965"/>
    </source>
</evidence>
<name>A0A6J4KWU9_9BACT</name>
<keyword evidence="3" id="KW-0378">Hydrolase</keyword>
<dbReference type="SUPFAM" id="SSF52317">
    <property type="entry name" value="Class I glutamine amidotransferase-like"/>
    <property type="match status" value="1"/>
</dbReference>
<dbReference type="Gene3D" id="3.40.50.880">
    <property type="match status" value="1"/>
</dbReference>
<reference evidence="3" key="1">
    <citation type="submission" date="2020-02" db="EMBL/GenBank/DDBJ databases">
        <authorList>
            <person name="Meier V. D."/>
        </authorList>
    </citation>
    <scope>NUCLEOTIDE SEQUENCE</scope>
    <source>
        <strain evidence="3">AVDCRST_MAG40</strain>
    </source>
</reference>
<sequence>MSGGGAAGSGTLAGRKVAVLATDGVEQVELVEPVRALEAAGAEVHLVSINAGEIQGLNHLELGDRFPVHRTLADANPNDYAALVLPGGVANPDTLRTDERAVEFARAFIEADKPVAAICHGPWLLVEAGVLKGRTLTSWPSLQTDIRNAGGDWVDREVEVDQKLITSRRPDDLPAFCAKLVGALDAAQVESRLDRMVEQTFPASDPLPGPTAI</sequence>
<feature type="domain" description="DJ-1/PfpI" evidence="2">
    <location>
        <begin position="15"/>
        <end position="181"/>
    </location>
</feature>
<dbReference type="NCBIfam" id="TIGR01382">
    <property type="entry name" value="PfpI"/>
    <property type="match status" value="1"/>
</dbReference>
<evidence type="ECO:0000256" key="1">
    <source>
        <dbReference type="ARBA" id="ARBA00008542"/>
    </source>
</evidence>
<dbReference type="GO" id="GO:0008233">
    <property type="term" value="F:peptidase activity"/>
    <property type="evidence" value="ECO:0007669"/>
    <property type="project" value="UniProtKB-KW"/>
</dbReference>
<dbReference type="EMBL" id="CADCTX010000365">
    <property type="protein sequence ID" value="CAA9315343.1"/>
    <property type="molecule type" value="Genomic_DNA"/>
</dbReference>
<dbReference type="InterPro" id="IPR029062">
    <property type="entry name" value="Class_I_gatase-like"/>
</dbReference>
<accession>A0A6J4KWU9</accession>
<evidence type="ECO:0000313" key="3">
    <source>
        <dbReference type="EMBL" id="CAA9315343.1"/>
    </source>
</evidence>
<protein>
    <submittedName>
        <fullName evidence="3">Intracellular protease</fullName>
    </submittedName>
</protein>
<dbReference type="GO" id="GO:0006508">
    <property type="term" value="P:proteolysis"/>
    <property type="evidence" value="ECO:0007669"/>
    <property type="project" value="UniProtKB-KW"/>
</dbReference>
<dbReference type="InterPro" id="IPR002818">
    <property type="entry name" value="DJ-1/PfpI"/>
</dbReference>
<gene>
    <name evidence="3" type="ORF">AVDCRST_MAG40-1202</name>
</gene>
<dbReference type="PANTHER" id="PTHR42733">
    <property type="entry name" value="DJ-1 PROTEIN"/>
    <property type="match status" value="1"/>
</dbReference>
<dbReference type="CDD" id="cd03134">
    <property type="entry name" value="GATase1_PfpI_like"/>
    <property type="match status" value="1"/>
</dbReference>
<dbReference type="PROSITE" id="PS51276">
    <property type="entry name" value="PEPTIDASE_C56_PFPI"/>
    <property type="match status" value="1"/>
</dbReference>
<organism evidence="3">
    <name type="scientific">uncultured Gemmatimonadaceae bacterium</name>
    <dbReference type="NCBI Taxonomy" id="246130"/>
    <lineage>
        <taxon>Bacteria</taxon>
        <taxon>Pseudomonadati</taxon>
        <taxon>Gemmatimonadota</taxon>
        <taxon>Gemmatimonadia</taxon>
        <taxon>Gemmatimonadales</taxon>
        <taxon>Gemmatimonadaceae</taxon>
        <taxon>environmental samples</taxon>
    </lineage>
</organism>
<dbReference type="Pfam" id="PF01965">
    <property type="entry name" value="DJ-1_PfpI"/>
    <property type="match status" value="1"/>
</dbReference>
<comment type="similarity">
    <text evidence="1">Belongs to the peptidase C56 family.</text>
</comment>
<dbReference type="InterPro" id="IPR006286">
    <property type="entry name" value="C56_PfpI-like"/>
</dbReference>
<dbReference type="PANTHER" id="PTHR42733:SF12">
    <property type="entry name" value="PROTEINASE"/>
    <property type="match status" value="1"/>
</dbReference>
<dbReference type="AlphaFoldDB" id="A0A6J4KWU9"/>